<protein>
    <submittedName>
        <fullName evidence="3">Uncharacterized protein</fullName>
    </submittedName>
</protein>
<feature type="coiled-coil region" evidence="1">
    <location>
        <begin position="194"/>
        <end position="258"/>
    </location>
</feature>
<feature type="compositionally biased region" description="Basic and acidic residues" evidence="2">
    <location>
        <begin position="343"/>
        <end position="352"/>
    </location>
</feature>
<feature type="region of interest" description="Disordered" evidence="2">
    <location>
        <begin position="91"/>
        <end position="113"/>
    </location>
</feature>
<dbReference type="Proteomes" id="UP001151760">
    <property type="component" value="Unassembled WGS sequence"/>
</dbReference>
<reference evidence="3" key="2">
    <citation type="submission" date="2022-01" db="EMBL/GenBank/DDBJ databases">
        <authorList>
            <person name="Yamashiro T."/>
            <person name="Shiraishi A."/>
            <person name="Satake H."/>
            <person name="Nakayama K."/>
        </authorList>
    </citation>
    <scope>NUCLEOTIDE SEQUENCE</scope>
</reference>
<dbReference type="EMBL" id="BQNB010021158">
    <property type="protein sequence ID" value="GJU03489.1"/>
    <property type="molecule type" value="Genomic_DNA"/>
</dbReference>
<feature type="region of interest" description="Disordered" evidence="2">
    <location>
        <begin position="127"/>
        <end position="154"/>
    </location>
</feature>
<comment type="caution">
    <text evidence="3">The sequence shown here is derived from an EMBL/GenBank/DDBJ whole genome shotgun (WGS) entry which is preliminary data.</text>
</comment>
<name>A0ABQ5ITD5_9ASTR</name>
<feature type="compositionally biased region" description="Basic and acidic residues" evidence="2">
    <location>
        <begin position="319"/>
        <end position="335"/>
    </location>
</feature>
<keyword evidence="4" id="KW-1185">Reference proteome</keyword>
<evidence type="ECO:0000256" key="2">
    <source>
        <dbReference type="SAM" id="MobiDB-lite"/>
    </source>
</evidence>
<accession>A0ABQ5ITD5</accession>
<organism evidence="3 4">
    <name type="scientific">Tanacetum coccineum</name>
    <dbReference type="NCBI Taxonomy" id="301880"/>
    <lineage>
        <taxon>Eukaryota</taxon>
        <taxon>Viridiplantae</taxon>
        <taxon>Streptophyta</taxon>
        <taxon>Embryophyta</taxon>
        <taxon>Tracheophyta</taxon>
        <taxon>Spermatophyta</taxon>
        <taxon>Magnoliopsida</taxon>
        <taxon>eudicotyledons</taxon>
        <taxon>Gunneridae</taxon>
        <taxon>Pentapetalae</taxon>
        <taxon>asterids</taxon>
        <taxon>campanulids</taxon>
        <taxon>Asterales</taxon>
        <taxon>Asteraceae</taxon>
        <taxon>Asteroideae</taxon>
        <taxon>Anthemideae</taxon>
        <taxon>Anthemidinae</taxon>
        <taxon>Tanacetum</taxon>
    </lineage>
</organism>
<evidence type="ECO:0000313" key="4">
    <source>
        <dbReference type="Proteomes" id="UP001151760"/>
    </source>
</evidence>
<feature type="region of interest" description="Disordered" evidence="2">
    <location>
        <begin position="1"/>
        <end position="27"/>
    </location>
</feature>
<gene>
    <name evidence="3" type="ORF">Tco_1113827</name>
</gene>
<reference evidence="3" key="1">
    <citation type="journal article" date="2022" name="Int. J. Mol. Sci.">
        <title>Draft Genome of Tanacetum Coccineum: Genomic Comparison of Closely Related Tanacetum-Family Plants.</title>
        <authorList>
            <person name="Yamashiro T."/>
            <person name="Shiraishi A."/>
            <person name="Nakayama K."/>
            <person name="Satake H."/>
        </authorList>
    </citation>
    <scope>NUCLEOTIDE SEQUENCE</scope>
</reference>
<feature type="region of interest" description="Disordered" evidence="2">
    <location>
        <begin position="54"/>
        <end position="77"/>
    </location>
</feature>
<sequence>MKNLSAEGKKKPHQEVTRPSLEKELKDTKQTLGNVVLKLVKKVKSLEKALKRKSKKVIVSASEGEEPEDQGRIIQDIDDDPLVSLVRESMKEKSTDFVTPTKASGEAQEEEISPTILEAAKTLSKVASQSVSKAKSTDKGKRYRRRARSMAKKINTGLDAEDEINTGRVEINTGIEDVNTGSTKVDTGRREGKAQMVEEDIQATHKTKEQIRQEAAGLEEAIRLQAQMDEEVAKQIHLDKMLAKRVQEEQELSEQQLKRKAEVQKAAQFYTEEDWDTIRAKLEANTEVVKSLQGESISNDDFAKRMVEMINEKKFYVEQKDKEKRTSITKGKDEVVKEEETEVPVKKTDEKKQKGKKGI</sequence>
<feature type="compositionally biased region" description="Basic residues" evidence="2">
    <location>
        <begin position="141"/>
        <end position="151"/>
    </location>
</feature>
<evidence type="ECO:0000256" key="1">
    <source>
        <dbReference type="SAM" id="Coils"/>
    </source>
</evidence>
<feature type="region of interest" description="Disordered" evidence="2">
    <location>
        <begin position="319"/>
        <end position="359"/>
    </location>
</feature>
<feature type="compositionally biased region" description="Basic and acidic residues" evidence="2">
    <location>
        <begin position="7"/>
        <end position="27"/>
    </location>
</feature>
<proteinExistence type="predicted"/>
<keyword evidence="1" id="KW-0175">Coiled coil</keyword>
<evidence type="ECO:0000313" key="3">
    <source>
        <dbReference type="EMBL" id="GJU03489.1"/>
    </source>
</evidence>